<dbReference type="EMBL" id="JAFBDZ010000006">
    <property type="protein sequence ID" value="MBM7587909.1"/>
    <property type="molecule type" value="Genomic_DNA"/>
</dbReference>
<dbReference type="InterPro" id="IPR045010">
    <property type="entry name" value="MDR_fam"/>
</dbReference>
<accession>A0ABS2NJ92</accession>
<dbReference type="Proteomes" id="UP001646157">
    <property type="component" value="Unassembled WGS sequence"/>
</dbReference>
<dbReference type="Pfam" id="PF16884">
    <property type="entry name" value="ADH_N_2"/>
    <property type="match status" value="1"/>
</dbReference>
<dbReference type="Pfam" id="PF00107">
    <property type="entry name" value="ADH_zinc_N"/>
    <property type="match status" value="1"/>
</dbReference>
<keyword evidence="1" id="KW-0560">Oxidoreductase</keyword>
<feature type="domain" description="Enoyl reductase (ER)" evidence="2">
    <location>
        <begin position="20"/>
        <end position="333"/>
    </location>
</feature>
<evidence type="ECO:0000256" key="1">
    <source>
        <dbReference type="ARBA" id="ARBA00023002"/>
    </source>
</evidence>
<dbReference type="InterPro" id="IPR020843">
    <property type="entry name" value="ER"/>
</dbReference>
<evidence type="ECO:0000259" key="2">
    <source>
        <dbReference type="SMART" id="SM00829"/>
    </source>
</evidence>
<dbReference type="PANTHER" id="PTHR43205:SF7">
    <property type="entry name" value="PROSTAGLANDIN REDUCTASE 1"/>
    <property type="match status" value="1"/>
</dbReference>
<dbReference type="Gene3D" id="3.40.50.720">
    <property type="entry name" value="NAD(P)-binding Rossmann-like Domain"/>
    <property type="match status" value="1"/>
</dbReference>
<dbReference type="Gene3D" id="3.90.180.10">
    <property type="entry name" value="Medium-chain alcohol dehydrogenases, catalytic domain"/>
    <property type="match status" value="1"/>
</dbReference>
<sequence length="342" mass="37329">MIPNSQKQILLSSRPEGVPANRNFKFIDTSIPKPNENEVLIRTLYLSVDPYMRGRMQNVKSYVEPFQLNEVITGGVIGEVVESKSDEFHQGDIVTGMAGWQEYSVVHKNTVRKVNPEQGPVTTSLGILGLTGLTAYFGLIEIGAPKEGETVVVSGAAGAVGSVVGQIAKLKGCRVVGICGTDEKVQYLVNDLGFDTAINYKTTENINHDLEKACPNGVDIYFDNVGGPISDAVLNFINHNARIPICGAISSYNRTDNDLGPRVQTKLIKSSALMKGFVVNDYANQFKEGALHLGQWLQQGKLTYEETIVEGFEMIPDAFIGLFEGKNLGKQLVKVADPQYNK</sequence>
<keyword evidence="4" id="KW-1185">Reference proteome</keyword>
<dbReference type="SUPFAM" id="SSF50129">
    <property type="entry name" value="GroES-like"/>
    <property type="match status" value="1"/>
</dbReference>
<reference evidence="3 4" key="1">
    <citation type="submission" date="2021-01" db="EMBL/GenBank/DDBJ databases">
        <title>Genomic Encyclopedia of Type Strains, Phase IV (KMG-IV): sequencing the most valuable type-strain genomes for metagenomic binning, comparative biology and taxonomic classification.</title>
        <authorList>
            <person name="Goeker M."/>
        </authorList>
    </citation>
    <scope>NUCLEOTIDE SEQUENCE [LARGE SCALE GENOMIC DNA]</scope>
    <source>
        <strain evidence="3 4">DSM 24834</strain>
    </source>
</reference>
<dbReference type="InterPro" id="IPR041694">
    <property type="entry name" value="ADH_N_2"/>
</dbReference>
<dbReference type="SMART" id="SM00829">
    <property type="entry name" value="PKS_ER"/>
    <property type="match status" value="1"/>
</dbReference>
<dbReference type="SUPFAM" id="SSF51735">
    <property type="entry name" value="NAD(P)-binding Rossmann-fold domains"/>
    <property type="match status" value="1"/>
</dbReference>
<gene>
    <name evidence="3" type="ORF">JOC86_004484</name>
</gene>
<dbReference type="InterPro" id="IPR036291">
    <property type="entry name" value="NAD(P)-bd_dom_sf"/>
</dbReference>
<evidence type="ECO:0000313" key="4">
    <source>
        <dbReference type="Proteomes" id="UP001646157"/>
    </source>
</evidence>
<dbReference type="CDD" id="cd05288">
    <property type="entry name" value="PGDH"/>
    <property type="match status" value="1"/>
</dbReference>
<dbReference type="RefSeq" id="WP_205175097.1">
    <property type="nucleotide sequence ID" value="NZ_JAFBDZ010000006.1"/>
</dbReference>
<comment type="caution">
    <text evidence="3">The sequence shown here is derived from an EMBL/GenBank/DDBJ whole genome shotgun (WGS) entry which is preliminary data.</text>
</comment>
<evidence type="ECO:0000313" key="3">
    <source>
        <dbReference type="EMBL" id="MBM7587909.1"/>
    </source>
</evidence>
<dbReference type="InterPro" id="IPR013149">
    <property type="entry name" value="ADH-like_C"/>
</dbReference>
<organism evidence="3 4">
    <name type="scientific">Rossellomorea pakistanensis</name>
    <dbReference type="NCBI Taxonomy" id="992288"/>
    <lineage>
        <taxon>Bacteria</taxon>
        <taxon>Bacillati</taxon>
        <taxon>Bacillota</taxon>
        <taxon>Bacilli</taxon>
        <taxon>Bacillales</taxon>
        <taxon>Bacillaceae</taxon>
        <taxon>Rossellomorea</taxon>
    </lineage>
</organism>
<proteinExistence type="predicted"/>
<name>A0ABS2NJ92_9BACI</name>
<dbReference type="PANTHER" id="PTHR43205">
    <property type="entry name" value="PROSTAGLANDIN REDUCTASE"/>
    <property type="match status" value="1"/>
</dbReference>
<dbReference type="InterPro" id="IPR011032">
    <property type="entry name" value="GroES-like_sf"/>
</dbReference>
<protein>
    <submittedName>
        <fullName evidence="3">NADPH-dependent curcumin reductase CurA</fullName>
    </submittedName>
</protein>